<dbReference type="Gene3D" id="1.25.40.20">
    <property type="entry name" value="Ankyrin repeat-containing domain"/>
    <property type="match status" value="3"/>
</dbReference>
<accession>A0A6A6ALH0</accession>
<dbReference type="AlphaFoldDB" id="A0A6A6ALH0"/>
<dbReference type="InterPro" id="IPR036770">
    <property type="entry name" value="Ankyrin_rpt-contain_sf"/>
</dbReference>
<feature type="repeat" description="ANK" evidence="3">
    <location>
        <begin position="596"/>
        <end position="628"/>
    </location>
</feature>
<protein>
    <submittedName>
        <fullName evidence="4">Ankyrin</fullName>
    </submittedName>
</protein>
<reference evidence="4" key="1">
    <citation type="journal article" date="2020" name="Stud. Mycol.">
        <title>101 Dothideomycetes genomes: a test case for predicting lifestyles and emergence of pathogens.</title>
        <authorList>
            <person name="Haridas S."/>
            <person name="Albert R."/>
            <person name="Binder M."/>
            <person name="Bloem J."/>
            <person name="Labutti K."/>
            <person name="Salamov A."/>
            <person name="Andreopoulos B."/>
            <person name="Baker S."/>
            <person name="Barry K."/>
            <person name="Bills G."/>
            <person name="Bluhm B."/>
            <person name="Cannon C."/>
            <person name="Castanera R."/>
            <person name="Culley D."/>
            <person name="Daum C."/>
            <person name="Ezra D."/>
            <person name="Gonzalez J."/>
            <person name="Henrissat B."/>
            <person name="Kuo A."/>
            <person name="Liang C."/>
            <person name="Lipzen A."/>
            <person name="Lutzoni F."/>
            <person name="Magnuson J."/>
            <person name="Mondo S."/>
            <person name="Nolan M."/>
            <person name="Ohm R."/>
            <person name="Pangilinan J."/>
            <person name="Park H.-J."/>
            <person name="Ramirez L."/>
            <person name="Alfaro M."/>
            <person name="Sun H."/>
            <person name="Tritt A."/>
            <person name="Yoshinaga Y."/>
            <person name="Zwiers L.-H."/>
            <person name="Turgeon B."/>
            <person name="Goodwin S."/>
            <person name="Spatafora J."/>
            <person name="Crous P."/>
            <person name="Grigoriev I."/>
        </authorList>
    </citation>
    <scope>NUCLEOTIDE SEQUENCE</scope>
    <source>
        <strain evidence="4">CBS 119687</strain>
    </source>
</reference>
<keyword evidence="2 3" id="KW-0040">ANK repeat</keyword>
<evidence type="ECO:0000256" key="1">
    <source>
        <dbReference type="ARBA" id="ARBA00022737"/>
    </source>
</evidence>
<dbReference type="Pfam" id="PF13637">
    <property type="entry name" value="Ank_4"/>
    <property type="match status" value="1"/>
</dbReference>
<dbReference type="PANTHER" id="PTHR24198:SF165">
    <property type="entry name" value="ANKYRIN REPEAT-CONTAINING PROTEIN-RELATED"/>
    <property type="match status" value="1"/>
</dbReference>
<dbReference type="InterPro" id="IPR002110">
    <property type="entry name" value="Ankyrin_rpt"/>
</dbReference>
<keyword evidence="5" id="KW-1185">Reference proteome</keyword>
<organism evidence="4 5">
    <name type="scientific">Dothidotthia symphoricarpi CBS 119687</name>
    <dbReference type="NCBI Taxonomy" id="1392245"/>
    <lineage>
        <taxon>Eukaryota</taxon>
        <taxon>Fungi</taxon>
        <taxon>Dikarya</taxon>
        <taxon>Ascomycota</taxon>
        <taxon>Pezizomycotina</taxon>
        <taxon>Dothideomycetes</taxon>
        <taxon>Pleosporomycetidae</taxon>
        <taxon>Pleosporales</taxon>
        <taxon>Dothidotthiaceae</taxon>
        <taxon>Dothidotthia</taxon>
    </lineage>
</organism>
<dbReference type="RefSeq" id="XP_033526114.1">
    <property type="nucleotide sequence ID" value="XM_033662496.1"/>
</dbReference>
<evidence type="ECO:0000256" key="3">
    <source>
        <dbReference type="PROSITE-ProRule" id="PRU00023"/>
    </source>
</evidence>
<dbReference type="OrthoDB" id="1722345at2759"/>
<dbReference type="GeneID" id="54402928"/>
<dbReference type="PROSITE" id="PS50297">
    <property type="entry name" value="ANK_REP_REGION"/>
    <property type="match status" value="1"/>
</dbReference>
<evidence type="ECO:0000313" key="4">
    <source>
        <dbReference type="EMBL" id="KAF2131727.1"/>
    </source>
</evidence>
<dbReference type="EMBL" id="ML977502">
    <property type="protein sequence ID" value="KAF2131727.1"/>
    <property type="molecule type" value="Genomic_DNA"/>
</dbReference>
<dbReference type="PANTHER" id="PTHR24198">
    <property type="entry name" value="ANKYRIN REPEAT AND PROTEIN KINASE DOMAIN-CONTAINING PROTEIN"/>
    <property type="match status" value="1"/>
</dbReference>
<dbReference type="Proteomes" id="UP000799771">
    <property type="component" value="Unassembled WGS sequence"/>
</dbReference>
<proteinExistence type="predicted"/>
<dbReference type="SMART" id="SM00248">
    <property type="entry name" value="ANK"/>
    <property type="match status" value="7"/>
</dbReference>
<dbReference type="PROSITE" id="PS50088">
    <property type="entry name" value="ANK_REPEAT"/>
    <property type="match status" value="1"/>
</dbReference>
<sequence>MVARLILSKLKQDNANERPLCYAIAQTTNYLVGTVELGSTLQQEFSEALAAAAAQSMFLWNLLSKLEPTENKVSCTQTMKDTALIAAIRAKRVVVVKDLLEMGANAAAKTRFFGEPLASAARIGCTDILQILLVSRDWLASGEYFTHLRYKHAIEAAAETGQKETLLMLLEVNNNELQLASTYDRAIIKATRAAQESTAKLLLCQRSPNSHSENKTFWLDLVRTMVRGNCREFLQETWVEASLAIGEGSLGLLLEDACRHGHVGIVQFLLSKVSDLTLNDFNGGLFWAARSGYTALVDILIEFLACNDKAVIKALAGAASSNQHDLFCHLLERLSIKRTDNSRTIQFSDAIRLIYPHLPPQTPSRSGVNGDSLLFHRCQTLEEKAALENAIKSGDLEGVVAILSKRPAENPNNNPDLLLGICLDAVRYNHPDILFYLYENGEPHFLSQCTESTAILQIYMDFGWDINQPDTGVHHTRFAYAALPSLMPLLTQTRQFVHDEHLTRWLLSVGADPTARADYDVTAISIAAIHSSLSIFELLLERGGNIDNGQLLHRAIKRDDIDQLERIEILLDLGCPIDAILYENHQWSQMMHKAIGAGTPLFDAAAKGKDDVVEYLLQRGANPAIKNTHGKTALQAAEAGGHTRVFEIIKRWDH</sequence>
<keyword evidence="1" id="KW-0677">Repeat</keyword>
<dbReference type="SUPFAM" id="SSF48403">
    <property type="entry name" value="Ankyrin repeat"/>
    <property type="match status" value="2"/>
</dbReference>
<name>A0A6A6ALH0_9PLEO</name>
<evidence type="ECO:0000256" key="2">
    <source>
        <dbReference type="ARBA" id="ARBA00023043"/>
    </source>
</evidence>
<evidence type="ECO:0000313" key="5">
    <source>
        <dbReference type="Proteomes" id="UP000799771"/>
    </source>
</evidence>
<gene>
    <name evidence="4" type="ORF">P153DRAFT_201866</name>
</gene>